<dbReference type="InterPro" id="IPR014756">
    <property type="entry name" value="Ig_E-set"/>
</dbReference>
<keyword evidence="4" id="KW-1185">Reference proteome</keyword>
<dbReference type="InterPro" id="IPR029058">
    <property type="entry name" value="AB_hydrolase_fold"/>
</dbReference>
<accession>A0ABV5R0I7</accession>
<feature type="domain" description="Fungal lipase-type" evidence="1">
    <location>
        <begin position="88"/>
        <end position="232"/>
    </location>
</feature>
<evidence type="ECO:0000313" key="3">
    <source>
        <dbReference type="EMBL" id="MFB9571354.1"/>
    </source>
</evidence>
<dbReference type="InterPro" id="IPR013783">
    <property type="entry name" value="Ig-like_fold"/>
</dbReference>
<dbReference type="CDD" id="cd00519">
    <property type="entry name" value="Lipase_3"/>
    <property type="match status" value="1"/>
</dbReference>
<dbReference type="CDD" id="cd00603">
    <property type="entry name" value="IPT_PCSR"/>
    <property type="match status" value="1"/>
</dbReference>
<dbReference type="InterPro" id="IPR002921">
    <property type="entry name" value="Fungal_lipase-type"/>
</dbReference>
<reference evidence="3 4" key="1">
    <citation type="submission" date="2024-09" db="EMBL/GenBank/DDBJ databases">
        <authorList>
            <person name="Sun Q."/>
            <person name="Mori K."/>
        </authorList>
    </citation>
    <scope>NUCLEOTIDE SEQUENCE [LARGE SCALE GENOMIC DNA]</scope>
    <source>
        <strain evidence="3 4">JCM 3331</strain>
    </source>
</reference>
<dbReference type="EMBL" id="JBHMCG010000007">
    <property type="protein sequence ID" value="MFB9571354.1"/>
    <property type="molecule type" value="Genomic_DNA"/>
</dbReference>
<dbReference type="Pfam" id="PF01764">
    <property type="entry name" value="Lipase_3"/>
    <property type="match status" value="1"/>
</dbReference>
<dbReference type="Proteomes" id="UP001589710">
    <property type="component" value="Unassembled WGS sequence"/>
</dbReference>
<dbReference type="PANTHER" id="PTHR45856">
    <property type="entry name" value="ALPHA/BETA-HYDROLASES SUPERFAMILY PROTEIN"/>
    <property type="match status" value="1"/>
</dbReference>
<dbReference type="Pfam" id="PF01833">
    <property type="entry name" value="TIG"/>
    <property type="match status" value="2"/>
</dbReference>
<feature type="domain" description="IPT/TIG" evidence="2">
    <location>
        <begin position="412"/>
        <end position="488"/>
    </location>
</feature>
<name>A0ABV5R0I7_9ACTN</name>
<dbReference type="PANTHER" id="PTHR45856:SF24">
    <property type="entry name" value="FUNGAL LIPASE-LIKE DOMAIN-CONTAINING PROTEIN"/>
    <property type="match status" value="1"/>
</dbReference>
<protein>
    <submittedName>
        <fullName evidence="3">IPT/TIG domain-containing protein</fullName>
    </submittedName>
</protein>
<dbReference type="Gene3D" id="2.60.40.10">
    <property type="entry name" value="Immunoglobulins"/>
    <property type="match status" value="2"/>
</dbReference>
<feature type="domain" description="IPT/TIG" evidence="2">
    <location>
        <begin position="325"/>
        <end position="396"/>
    </location>
</feature>
<comment type="caution">
    <text evidence="3">The sequence shown here is derived from an EMBL/GenBank/DDBJ whole genome shotgun (WGS) entry which is preliminary data.</text>
</comment>
<dbReference type="RefSeq" id="WP_345511022.1">
    <property type="nucleotide sequence ID" value="NZ_BAAAXD010000010.1"/>
</dbReference>
<dbReference type="SUPFAM" id="SSF53474">
    <property type="entry name" value="alpha/beta-Hydrolases"/>
    <property type="match status" value="1"/>
</dbReference>
<evidence type="ECO:0000313" key="4">
    <source>
        <dbReference type="Proteomes" id="UP001589710"/>
    </source>
</evidence>
<dbReference type="InterPro" id="IPR002909">
    <property type="entry name" value="IPT_dom"/>
</dbReference>
<organism evidence="3 4">
    <name type="scientific">Streptomyces yanii</name>
    <dbReference type="NCBI Taxonomy" id="78510"/>
    <lineage>
        <taxon>Bacteria</taxon>
        <taxon>Bacillati</taxon>
        <taxon>Actinomycetota</taxon>
        <taxon>Actinomycetes</taxon>
        <taxon>Kitasatosporales</taxon>
        <taxon>Streptomycetaceae</taxon>
        <taxon>Streptomyces</taxon>
    </lineage>
</organism>
<dbReference type="SUPFAM" id="SSF81296">
    <property type="entry name" value="E set domains"/>
    <property type="match status" value="2"/>
</dbReference>
<dbReference type="InterPro" id="IPR051218">
    <property type="entry name" value="Sec_MonoDiacylglyc_Lipase"/>
</dbReference>
<evidence type="ECO:0000259" key="1">
    <source>
        <dbReference type="Pfam" id="PF01764"/>
    </source>
</evidence>
<proteinExistence type="predicted"/>
<evidence type="ECO:0000259" key="2">
    <source>
        <dbReference type="Pfam" id="PF01833"/>
    </source>
</evidence>
<sequence>MAAAQQATPITPQVAMTLAAIAATGATPRPSGETLQAQTERIKLGISRQFSNSPLMSNWTPTWLALSPDNANMAYIAKNNDGSNQFAVVVRGTIASVTDILEDLDVGTVVPFTASGSNSPISVSKGAMDAFTQVVDMRSLSASSNLVQALAGLLTGIPQPTVYVIGHSLGGCIANMVALYLKAQTWQQSQPQFGVVTFAAPTAGLESFADYLTSQFGSMNQRYVNAYDVVPLAWSDLPTAENWYPDPGPAATLEVKALLGSIATLRGNNVYVQPGTAVSKNTDYMVRDDNLVKASVEDFLGQVAFQHANSTYLRLLDAPVLSGPPTVTGVIPSFGASGTQVTIKGRDFSKDCNVDFGPVPCQKPPTFNPDGTITAEVPDGTGIVNVYVTNPLGTSPAVPLGQFAYGGPEPVVVTGITPDRGRANDSVTISGAGFAKGATVYFGKNASPSVQVDSDKIVAKAPPSGKATSTTVNITVNVNGYSSPTGPADEFTYTG</sequence>
<gene>
    <name evidence="3" type="ORF">ACFFTL_03075</name>
</gene>
<dbReference type="Gene3D" id="3.40.50.1820">
    <property type="entry name" value="alpha/beta hydrolase"/>
    <property type="match status" value="1"/>
</dbReference>